<dbReference type="KEGG" id="phao:HF685_11195"/>
<reference evidence="1 2" key="1">
    <citation type="submission" date="2020-04" db="EMBL/GenBank/DDBJ databases">
        <title>Genome sequence for Sphingorhabdus sp. strain M1.</title>
        <authorList>
            <person name="Park S.-J."/>
        </authorList>
    </citation>
    <scope>NUCLEOTIDE SEQUENCE [LARGE SCALE GENOMIC DNA]</scope>
    <source>
        <strain evidence="1 2">JK6</strain>
    </source>
</reference>
<proteinExistence type="predicted"/>
<evidence type="ECO:0000313" key="1">
    <source>
        <dbReference type="EMBL" id="QJB69774.1"/>
    </source>
</evidence>
<protein>
    <submittedName>
        <fullName evidence="1">Uncharacterized protein</fullName>
    </submittedName>
</protein>
<evidence type="ECO:0000313" key="2">
    <source>
        <dbReference type="Proteomes" id="UP000501600"/>
    </source>
</evidence>
<dbReference type="RefSeq" id="WP_168820025.1">
    <property type="nucleotide sequence ID" value="NZ_CP051217.1"/>
</dbReference>
<dbReference type="Proteomes" id="UP000501600">
    <property type="component" value="Chromosome"/>
</dbReference>
<sequence length="337" mass="38200">MSIDFEAYFRSKPKLPETLTEGPGWIINSTTPMRVIKDDFAQELLPYLKGRKWRTDINVEGNLTTEALEAWKNLRHQLIENHGALVYDPQADQLSDGDGTQPVISIDSQESEERGFSLQIFFENADKVGVDKIGQLLDILEAELPEALPHRYGHFEPAQWRWDDGGREAFLERWTNDDPPFWIGKTPVSYMFSNFAFKLGYQRTEFRSGSIEFQLKAKLARDPKKLRAVMIAAEKIAIVFNAFYAGLTEDTFDCSPWWKGLSPNNHLQLIMGPPLLELWQGIESISQPLGKRHRSIGGSNVGVANVSPPKALCYSGAPNSDGYAKVFPFKKTDPYWV</sequence>
<dbReference type="EMBL" id="CP051217">
    <property type="protein sequence ID" value="QJB69774.1"/>
    <property type="molecule type" value="Genomic_DNA"/>
</dbReference>
<keyword evidence="2" id="KW-1185">Reference proteome</keyword>
<accession>A0A6H2DN44</accession>
<dbReference type="AlphaFoldDB" id="A0A6H2DN44"/>
<gene>
    <name evidence="1" type="ORF">HF685_11195</name>
</gene>
<name>A0A6H2DN44_9SPHN</name>
<organism evidence="1 2">
    <name type="scientific">Parasphingorhabdus halotolerans</name>
    <dbReference type="NCBI Taxonomy" id="2725558"/>
    <lineage>
        <taxon>Bacteria</taxon>
        <taxon>Pseudomonadati</taxon>
        <taxon>Pseudomonadota</taxon>
        <taxon>Alphaproteobacteria</taxon>
        <taxon>Sphingomonadales</taxon>
        <taxon>Sphingomonadaceae</taxon>
        <taxon>Parasphingorhabdus</taxon>
    </lineage>
</organism>